<dbReference type="RefSeq" id="WP_376813132.1">
    <property type="nucleotide sequence ID" value="NZ_JBHSDY010000006.1"/>
</dbReference>
<feature type="transmembrane region" description="Helical" evidence="5">
    <location>
        <begin position="12"/>
        <end position="29"/>
    </location>
</feature>
<evidence type="ECO:0000259" key="6">
    <source>
        <dbReference type="Pfam" id="PF01957"/>
    </source>
</evidence>
<dbReference type="SUPFAM" id="SSF141322">
    <property type="entry name" value="NfeD domain-like"/>
    <property type="match status" value="1"/>
</dbReference>
<proteinExistence type="predicted"/>
<sequence length="109" mass="11851">MLLVYFGSQSVWAMALLGLILLLGVIIAIQAHRSRARGGNEELPGMVGEVTQASDERGRARALVRGEIWQVHADAPLQPGQTVRVRAERGLMLEVEPVPERDVSLGEPS</sequence>
<dbReference type="PANTHER" id="PTHR33507:SF4">
    <property type="entry name" value="NODULATION COMPETITIVENESS PROTEIN NFED"/>
    <property type="match status" value="1"/>
</dbReference>
<keyword evidence="3 5" id="KW-1133">Transmembrane helix</keyword>
<evidence type="ECO:0000313" key="8">
    <source>
        <dbReference type="Proteomes" id="UP001595756"/>
    </source>
</evidence>
<evidence type="ECO:0000256" key="5">
    <source>
        <dbReference type="SAM" id="Phobius"/>
    </source>
</evidence>
<evidence type="ECO:0000256" key="2">
    <source>
        <dbReference type="ARBA" id="ARBA00022692"/>
    </source>
</evidence>
<dbReference type="EMBL" id="JBHSDY010000006">
    <property type="protein sequence ID" value="MFC4298575.1"/>
    <property type="molecule type" value="Genomic_DNA"/>
</dbReference>
<dbReference type="Proteomes" id="UP001595756">
    <property type="component" value="Unassembled WGS sequence"/>
</dbReference>
<evidence type="ECO:0000313" key="7">
    <source>
        <dbReference type="EMBL" id="MFC4298575.1"/>
    </source>
</evidence>
<keyword evidence="2 5" id="KW-0812">Transmembrane</keyword>
<gene>
    <name evidence="7" type="ORF">ACFO0J_11030</name>
</gene>
<dbReference type="InterPro" id="IPR002810">
    <property type="entry name" value="NfeD-like_C"/>
</dbReference>
<evidence type="ECO:0000256" key="1">
    <source>
        <dbReference type="ARBA" id="ARBA00004141"/>
    </source>
</evidence>
<keyword evidence="4 5" id="KW-0472">Membrane</keyword>
<dbReference type="Pfam" id="PF01957">
    <property type="entry name" value="NfeD"/>
    <property type="match status" value="1"/>
</dbReference>
<comment type="subcellular location">
    <subcellularLocation>
        <location evidence="1">Membrane</location>
        <topology evidence="1">Multi-pass membrane protein</topology>
    </subcellularLocation>
</comment>
<feature type="domain" description="NfeD-like C-terminal" evidence="6">
    <location>
        <begin position="41"/>
        <end position="97"/>
    </location>
</feature>
<evidence type="ECO:0000256" key="3">
    <source>
        <dbReference type="ARBA" id="ARBA00022989"/>
    </source>
</evidence>
<reference evidence="8" key="1">
    <citation type="journal article" date="2019" name="Int. J. Syst. Evol. Microbiol.">
        <title>The Global Catalogue of Microorganisms (GCM) 10K type strain sequencing project: providing services to taxonomists for standard genome sequencing and annotation.</title>
        <authorList>
            <consortium name="The Broad Institute Genomics Platform"/>
            <consortium name="The Broad Institute Genome Sequencing Center for Infectious Disease"/>
            <person name="Wu L."/>
            <person name="Ma J."/>
        </authorList>
    </citation>
    <scope>NUCLEOTIDE SEQUENCE [LARGE SCALE GENOMIC DNA]</scope>
    <source>
        <strain evidence="8">CGMCC 1.19029</strain>
    </source>
</reference>
<evidence type="ECO:0000256" key="4">
    <source>
        <dbReference type="ARBA" id="ARBA00023136"/>
    </source>
</evidence>
<keyword evidence="8" id="KW-1185">Reference proteome</keyword>
<dbReference type="Gene3D" id="2.40.50.140">
    <property type="entry name" value="Nucleic acid-binding proteins"/>
    <property type="match status" value="1"/>
</dbReference>
<dbReference type="InterPro" id="IPR012340">
    <property type="entry name" value="NA-bd_OB-fold"/>
</dbReference>
<protein>
    <submittedName>
        <fullName evidence="7">NfeD family protein</fullName>
    </submittedName>
</protein>
<dbReference type="InterPro" id="IPR052165">
    <property type="entry name" value="Membrane_assoc_protease"/>
</dbReference>
<name>A0ABV8RYW0_9BURK</name>
<comment type="caution">
    <text evidence="7">The sequence shown here is derived from an EMBL/GenBank/DDBJ whole genome shotgun (WGS) entry which is preliminary data.</text>
</comment>
<dbReference type="PANTHER" id="PTHR33507">
    <property type="entry name" value="INNER MEMBRANE PROTEIN YBBJ"/>
    <property type="match status" value="1"/>
</dbReference>
<organism evidence="7 8">
    <name type="scientific">Castellaniella hirudinis</name>
    <dbReference type="NCBI Taxonomy" id="1144617"/>
    <lineage>
        <taxon>Bacteria</taxon>
        <taxon>Pseudomonadati</taxon>
        <taxon>Pseudomonadota</taxon>
        <taxon>Betaproteobacteria</taxon>
        <taxon>Burkholderiales</taxon>
        <taxon>Alcaligenaceae</taxon>
        <taxon>Castellaniella</taxon>
    </lineage>
</organism>
<accession>A0ABV8RYW0</accession>